<evidence type="ECO:0000256" key="1">
    <source>
        <dbReference type="SAM" id="Phobius"/>
    </source>
</evidence>
<dbReference type="EMBL" id="HACA01009708">
    <property type="protein sequence ID" value="CDW27069.1"/>
    <property type="molecule type" value="Transcribed_RNA"/>
</dbReference>
<keyword evidence="1" id="KW-0472">Membrane</keyword>
<organism evidence="2">
    <name type="scientific">Lepeophtheirus salmonis</name>
    <name type="common">Salmon louse</name>
    <name type="synonym">Caligus salmonis</name>
    <dbReference type="NCBI Taxonomy" id="72036"/>
    <lineage>
        <taxon>Eukaryota</taxon>
        <taxon>Metazoa</taxon>
        <taxon>Ecdysozoa</taxon>
        <taxon>Arthropoda</taxon>
        <taxon>Crustacea</taxon>
        <taxon>Multicrustacea</taxon>
        <taxon>Hexanauplia</taxon>
        <taxon>Copepoda</taxon>
        <taxon>Siphonostomatoida</taxon>
        <taxon>Caligidae</taxon>
        <taxon>Lepeophtheirus</taxon>
    </lineage>
</organism>
<name>A0A0K2TMC2_LEPSM</name>
<proteinExistence type="predicted"/>
<evidence type="ECO:0000313" key="2">
    <source>
        <dbReference type="EMBL" id="CDW27069.1"/>
    </source>
</evidence>
<reference evidence="2" key="1">
    <citation type="submission" date="2014-05" db="EMBL/GenBank/DDBJ databases">
        <authorList>
            <person name="Chronopoulou M."/>
        </authorList>
    </citation>
    <scope>NUCLEOTIDE SEQUENCE</scope>
    <source>
        <tissue evidence="2">Whole organism</tissue>
    </source>
</reference>
<sequence length="42" mass="5043">EKRDETISFVNELLTHLLNRNYNTQLNILVYIPALGIWLYHN</sequence>
<accession>A0A0K2TMC2</accession>
<protein>
    <submittedName>
        <fullName evidence="2">Uncharacterized protein</fullName>
    </submittedName>
</protein>
<keyword evidence="1" id="KW-1133">Transmembrane helix</keyword>
<feature type="transmembrane region" description="Helical" evidence="1">
    <location>
        <begin position="22"/>
        <end position="40"/>
    </location>
</feature>
<feature type="non-terminal residue" evidence="2">
    <location>
        <position position="1"/>
    </location>
</feature>
<keyword evidence="1" id="KW-0812">Transmembrane</keyword>
<dbReference type="AlphaFoldDB" id="A0A0K2TMC2"/>